<dbReference type="Proteomes" id="UP001056455">
    <property type="component" value="Chromosome"/>
</dbReference>
<feature type="DNA-binding region" description="H-T-H motif" evidence="4">
    <location>
        <begin position="51"/>
        <end position="70"/>
    </location>
</feature>
<gene>
    <name evidence="6" type="ORF">NF556_17410</name>
</gene>
<dbReference type="Pfam" id="PF00440">
    <property type="entry name" value="TetR_N"/>
    <property type="match status" value="1"/>
</dbReference>
<evidence type="ECO:0000313" key="7">
    <source>
        <dbReference type="Proteomes" id="UP001056455"/>
    </source>
</evidence>
<dbReference type="PANTHER" id="PTHR30055:SF151">
    <property type="entry name" value="TRANSCRIPTIONAL REGULATORY PROTEIN"/>
    <property type="match status" value="1"/>
</dbReference>
<accession>A0ABY4YRN0</accession>
<dbReference type="PANTHER" id="PTHR30055">
    <property type="entry name" value="HTH-TYPE TRANSCRIPTIONAL REGULATOR RUTR"/>
    <property type="match status" value="1"/>
</dbReference>
<dbReference type="RefSeq" id="WP_252592382.1">
    <property type="nucleotide sequence ID" value="NZ_CP099489.1"/>
</dbReference>
<protein>
    <submittedName>
        <fullName evidence="6">TetR/AcrR family transcriptional regulator</fullName>
    </submittedName>
</protein>
<dbReference type="EMBL" id="CP099489">
    <property type="protein sequence ID" value="USQ79364.1"/>
    <property type="molecule type" value="Genomic_DNA"/>
</dbReference>
<dbReference type="PROSITE" id="PS50977">
    <property type="entry name" value="HTH_TETR_2"/>
    <property type="match status" value="1"/>
</dbReference>
<dbReference type="Pfam" id="PF02909">
    <property type="entry name" value="TetR_C_1"/>
    <property type="match status" value="1"/>
</dbReference>
<keyword evidence="1" id="KW-0805">Transcription regulation</keyword>
<sequence>MTDEHPVARSLRLLWHGLPATRKGPRPSLTLEQIVLAGIAIADADGLDALSMRALARELGVGTMSLYRYVQDKAELMNLVLDHVTVRTVEDGETTEGWRTMLATISHDARRMYLAHPWLLQINWSTPVLGPGSVGDLERTLSCLTELPFSDRERIMLVSLVDAYVTGSVRQEVLFDQASAHADITNDEFWELQLPFLEAAMKSGRFPTMAGMADDSFEGTWKETFELGLDLLLDGVEREVTRREAREGSPPPHG</sequence>
<reference evidence="6" key="1">
    <citation type="submission" date="2022-06" db="EMBL/GenBank/DDBJ databases">
        <title>Ornithinimicrobium HY1793.</title>
        <authorList>
            <person name="Huang Y."/>
        </authorList>
    </citation>
    <scope>NUCLEOTIDE SEQUENCE</scope>
    <source>
        <strain evidence="6">HY1793</strain>
    </source>
</reference>
<evidence type="ECO:0000256" key="4">
    <source>
        <dbReference type="PROSITE-ProRule" id="PRU00335"/>
    </source>
</evidence>
<evidence type="ECO:0000256" key="1">
    <source>
        <dbReference type="ARBA" id="ARBA00023015"/>
    </source>
</evidence>
<proteinExistence type="predicted"/>
<keyword evidence="2 4" id="KW-0238">DNA-binding</keyword>
<feature type="domain" description="HTH tetR-type" evidence="5">
    <location>
        <begin position="28"/>
        <end position="88"/>
    </location>
</feature>
<dbReference type="Gene3D" id="1.10.10.60">
    <property type="entry name" value="Homeodomain-like"/>
    <property type="match status" value="1"/>
</dbReference>
<dbReference type="SUPFAM" id="SSF46689">
    <property type="entry name" value="Homeodomain-like"/>
    <property type="match status" value="1"/>
</dbReference>
<organism evidence="6 7">
    <name type="scientific">Ornithinimicrobium faecis</name>
    <dbReference type="NCBI Taxonomy" id="2934158"/>
    <lineage>
        <taxon>Bacteria</taxon>
        <taxon>Bacillati</taxon>
        <taxon>Actinomycetota</taxon>
        <taxon>Actinomycetes</taxon>
        <taxon>Micrococcales</taxon>
        <taxon>Ornithinimicrobiaceae</taxon>
        <taxon>Ornithinimicrobium</taxon>
    </lineage>
</organism>
<name>A0ABY4YRN0_9MICO</name>
<keyword evidence="3" id="KW-0804">Transcription</keyword>
<evidence type="ECO:0000256" key="2">
    <source>
        <dbReference type="ARBA" id="ARBA00023125"/>
    </source>
</evidence>
<evidence type="ECO:0000256" key="3">
    <source>
        <dbReference type="ARBA" id="ARBA00023163"/>
    </source>
</evidence>
<dbReference type="InterPro" id="IPR004111">
    <property type="entry name" value="Repressor_TetR_C"/>
</dbReference>
<evidence type="ECO:0000259" key="5">
    <source>
        <dbReference type="PROSITE" id="PS50977"/>
    </source>
</evidence>
<dbReference type="InterPro" id="IPR050109">
    <property type="entry name" value="HTH-type_TetR-like_transc_reg"/>
</dbReference>
<dbReference type="InterPro" id="IPR001647">
    <property type="entry name" value="HTH_TetR"/>
</dbReference>
<evidence type="ECO:0000313" key="6">
    <source>
        <dbReference type="EMBL" id="USQ79364.1"/>
    </source>
</evidence>
<dbReference type="Gene3D" id="1.10.357.10">
    <property type="entry name" value="Tetracycline Repressor, domain 2"/>
    <property type="match status" value="1"/>
</dbReference>
<dbReference type="SUPFAM" id="SSF48498">
    <property type="entry name" value="Tetracyclin repressor-like, C-terminal domain"/>
    <property type="match status" value="1"/>
</dbReference>
<keyword evidence="7" id="KW-1185">Reference proteome</keyword>
<dbReference type="InterPro" id="IPR009057">
    <property type="entry name" value="Homeodomain-like_sf"/>
</dbReference>
<dbReference type="InterPro" id="IPR036271">
    <property type="entry name" value="Tet_transcr_reg_TetR-rel_C_sf"/>
</dbReference>